<dbReference type="PROSITE" id="PS51165">
    <property type="entry name" value="THUMP"/>
    <property type="match status" value="1"/>
</dbReference>
<dbReference type="NCBIfam" id="TIGR00342">
    <property type="entry name" value="tRNA uracil 4-sulfurtransferase ThiI"/>
    <property type="match status" value="1"/>
</dbReference>
<evidence type="ECO:0000256" key="8">
    <source>
        <dbReference type="ARBA" id="ARBA00022977"/>
    </source>
</evidence>
<evidence type="ECO:0000259" key="10">
    <source>
        <dbReference type="PROSITE" id="PS51165"/>
    </source>
</evidence>
<feature type="binding site" evidence="9">
    <location>
        <position position="293"/>
    </location>
    <ligand>
        <name>ATP</name>
        <dbReference type="ChEBI" id="CHEBI:30616"/>
    </ligand>
</feature>
<evidence type="ECO:0000256" key="7">
    <source>
        <dbReference type="ARBA" id="ARBA00022884"/>
    </source>
</evidence>
<dbReference type="Pfam" id="PF02568">
    <property type="entry name" value="ThiI"/>
    <property type="match status" value="1"/>
</dbReference>
<dbReference type="Pfam" id="PF02926">
    <property type="entry name" value="THUMP"/>
    <property type="match status" value="1"/>
</dbReference>
<protein>
    <recommendedName>
        <fullName evidence="9">Probable tRNA sulfurtransferase</fullName>
        <ecNumber evidence="9">2.8.1.4</ecNumber>
    </recommendedName>
    <alternativeName>
        <fullName evidence="9">Sulfur carrier protein ThiS sulfurtransferase</fullName>
    </alternativeName>
    <alternativeName>
        <fullName evidence="9">Thiamine biosynthesis protein ThiI</fullName>
    </alternativeName>
    <alternativeName>
        <fullName evidence="9">tRNA 4-thiouridine synthase</fullName>
    </alternativeName>
</protein>
<proteinExistence type="inferred from homology"/>
<dbReference type="eggNOG" id="COG0301">
    <property type="taxonomic scope" value="Bacteria"/>
</dbReference>
<dbReference type="GO" id="GO:0000049">
    <property type="term" value="F:tRNA binding"/>
    <property type="evidence" value="ECO:0007669"/>
    <property type="project" value="UniProtKB-UniRule"/>
</dbReference>
<sequence length="441" mass="49723">MAPCPDGTTYKLPMLRHRILLHYAEVALKGHNRREFELQLRRNIKHRLLRRGVHWPVQRGHNRITVHIPNAPCADVFEIAAMLRGVAGIASAAPAAFLPRADLRWPSESPQLHRIEEVVVGMAHENWRAQASFAVRVNRGDKGFPLRSDELARRLGATIIEHTSWSRVDLSHPDQRFYVDIYPEGVYLYDVRYRGLGGLPVFTAGSVLSLLSGGIDSPVAAFLMAKRGCRVNFLHMTATHLAADRLRENLVSRIAKRLSIYTLRSRLFLVPYTHFDLALIGQPPSGFEMILFRRFIARLGTRLVERHGGQALVVGDSLGQVASQTLENIVSHSQATALPILRPLIGMDKQEIVERARTIGTYELSTEPYKDCCALLSRHPRTKSHPEPLQRLERRLFPNYEALLEHTLAEMRVLTFDAGEMLETDSSCARGKLGLSRSQPI</sequence>
<dbReference type="STRING" id="314278.NB231_05456"/>
<dbReference type="InterPro" id="IPR049962">
    <property type="entry name" value="THUMP_ThiI"/>
</dbReference>
<feature type="binding site" evidence="9">
    <location>
        <position position="315"/>
    </location>
    <ligand>
        <name>ATP</name>
        <dbReference type="ChEBI" id="CHEBI:30616"/>
    </ligand>
</feature>
<evidence type="ECO:0000313" key="11">
    <source>
        <dbReference type="EMBL" id="EAR21808.1"/>
    </source>
</evidence>
<dbReference type="InterPro" id="IPR014729">
    <property type="entry name" value="Rossmann-like_a/b/a_fold"/>
</dbReference>
<reference evidence="11 12" key="1">
    <citation type="submission" date="2006-02" db="EMBL/GenBank/DDBJ databases">
        <authorList>
            <person name="Waterbury J."/>
            <person name="Ferriera S."/>
            <person name="Johnson J."/>
            <person name="Kravitz S."/>
            <person name="Halpern A."/>
            <person name="Remington K."/>
            <person name="Beeson K."/>
            <person name="Tran B."/>
            <person name="Rogers Y.-H."/>
            <person name="Friedman R."/>
            <person name="Venter J.C."/>
        </authorList>
    </citation>
    <scope>NUCLEOTIDE SEQUENCE [LARGE SCALE GENOMIC DNA]</scope>
    <source>
        <strain evidence="11 12">Nb-231</strain>
    </source>
</reference>
<dbReference type="CDD" id="cd11716">
    <property type="entry name" value="THUMP_ThiI"/>
    <property type="match status" value="1"/>
</dbReference>
<gene>
    <name evidence="9" type="primary">thiI</name>
    <name evidence="11" type="ORF">NB231_05456</name>
</gene>
<dbReference type="EMBL" id="AAOF01000005">
    <property type="protein sequence ID" value="EAR21808.1"/>
    <property type="molecule type" value="Genomic_DNA"/>
</dbReference>
<comment type="pathway">
    <text evidence="9">Cofactor biosynthesis; thiamine diphosphate biosynthesis.</text>
</comment>
<dbReference type="GO" id="GO:0005829">
    <property type="term" value="C:cytosol"/>
    <property type="evidence" value="ECO:0007669"/>
    <property type="project" value="TreeGrafter"/>
</dbReference>
<evidence type="ECO:0000256" key="5">
    <source>
        <dbReference type="ARBA" id="ARBA00022741"/>
    </source>
</evidence>
<dbReference type="HOGENOM" id="CLU_037952_4_0_6"/>
<feature type="binding site" evidence="9">
    <location>
        <position position="324"/>
    </location>
    <ligand>
        <name>ATP</name>
        <dbReference type="ChEBI" id="CHEBI:30616"/>
    </ligand>
</feature>
<comment type="subcellular location">
    <subcellularLocation>
        <location evidence="1 9">Cytoplasm</location>
    </subcellularLocation>
</comment>
<comment type="caution">
    <text evidence="9">Lacks conserved residue(s) required for the propagation of feature annotation.</text>
</comment>
<comment type="similarity">
    <text evidence="9">Belongs to the ThiI family.</text>
</comment>
<keyword evidence="8 9" id="KW-0784">Thiamine biosynthesis</keyword>
<evidence type="ECO:0000313" key="12">
    <source>
        <dbReference type="Proteomes" id="UP000003374"/>
    </source>
</evidence>
<dbReference type="Pfam" id="PF22025">
    <property type="entry name" value="ThiI_fer"/>
    <property type="match status" value="1"/>
</dbReference>
<keyword evidence="6 9" id="KW-0067">ATP-binding</keyword>
<evidence type="ECO:0000256" key="9">
    <source>
        <dbReference type="HAMAP-Rule" id="MF_00021"/>
    </source>
</evidence>
<comment type="caution">
    <text evidence="11">The sequence shown here is derived from an EMBL/GenBank/DDBJ whole genome shotgun (WGS) entry which is preliminary data.</text>
</comment>
<dbReference type="GO" id="GO:0004810">
    <property type="term" value="F:CCA tRNA nucleotidyltransferase activity"/>
    <property type="evidence" value="ECO:0007669"/>
    <property type="project" value="InterPro"/>
</dbReference>
<comment type="catalytic activity">
    <reaction evidence="9">
        <text>[ThiS sulfur-carrier protein]-C-terminal Gly-Gly-AMP + S-sulfanyl-L-cysteinyl-[cysteine desulfurase] + AH2 = [ThiS sulfur-carrier protein]-C-terminal-Gly-aminoethanethioate + L-cysteinyl-[cysteine desulfurase] + A + AMP + 2 H(+)</text>
        <dbReference type="Rhea" id="RHEA:43340"/>
        <dbReference type="Rhea" id="RHEA-COMP:12157"/>
        <dbReference type="Rhea" id="RHEA-COMP:12158"/>
        <dbReference type="Rhea" id="RHEA-COMP:12910"/>
        <dbReference type="Rhea" id="RHEA-COMP:19908"/>
        <dbReference type="ChEBI" id="CHEBI:13193"/>
        <dbReference type="ChEBI" id="CHEBI:15378"/>
        <dbReference type="ChEBI" id="CHEBI:17499"/>
        <dbReference type="ChEBI" id="CHEBI:29950"/>
        <dbReference type="ChEBI" id="CHEBI:61963"/>
        <dbReference type="ChEBI" id="CHEBI:90618"/>
        <dbReference type="ChEBI" id="CHEBI:232372"/>
        <dbReference type="ChEBI" id="CHEBI:456215"/>
    </reaction>
</comment>
<keyword evidence="7 9" id="KW-0694">RNA-binding</keyword>
<dbReference type="SMART" id="SM00981">
    <property type="entry name" value="THUMP"/>
    <property type="match status" value="1"/>
</dbReference>
<dbReference type="SUPFAM" id="SSF52402">
    <property type="entry name" value="Adenine nucleotide alpha hydrolases-like"/>
    <property type="match status" value="1"/>
</dbReference>
<dbReference type="GO" id="GO:0009229">
    <property type="term" value="P:thiamine diphosphate biosynthetic process"/>
    <property type="evidence" value="ECO:0007669"/>
    <property type="project" value="UniProtKB-UniRule"/>
</dbReference>
<evidence type="ECO:0000256" key="3">
    <source>
        <dbReference type="ARBA" id="ARBA00022555"/>
    </source>
</evidence>
<dbReference type="Gene3D" id="3.40.50.620">
    <property type="entry name" value="HUPs"/>
    <property type="match status" value="1"/>
</dbReference>
<dbReference type="Gene3D" id="3.30.2130.30">
    <property type="match status" value="1"/>
</dbReference>
<comment type="function">
    <text evidence="9">Catalyzes the ATP-dependent transfer of a sulfur to tRNA to produce 4-thiouridine in position 8 of tRNAs, which functions as a near-UV photosensor. Also catalyzes the transfer of sulfur to the sulfur carrier protein ThiS, forming ThiS-thiocarboxylate. This is a step in the synthesis of thiazole, in the thiamine biosynthesis pathway. The sulfur is donated as persulfide by IscS.</text>
</comment>
<dbReference type="PANTHER" id="PTHR43209">
    <property type="entry name" value="TRNA SULFURTRANSFERASE"/>
    <property type="match status" value="1"/>
</dbReference>
<dbReference type="InterPro" id="IPR003720">
    <property type="entry name" value="tRNA_STrfase"/>
</dbReference>
<keyword evidence="2 9" id="KW-0963">Cytoplasm</keyword>
<dbReference type="AlphaFoldDB" id="A4BQF8"/>
<evidence type="ECO:0000256" key="1">
    <source>
        <dbReference type="ARBA" id="ARBA00004496"/>
    </source>
</evidence>
<dbReference type="GO" id="GO:0140741">
    <property type="term" value="F:tRNA-uracil-4 sulfurtransferase activity"/>
    <property type="evidence" value="ECO:0007669"/>
    <property type="project" value="UniProtKB-EC"/>
</dbReference>
<keyword evidence="5 9" id="KW-0547">Nucleotide-binding</keyword>
<dbReference type="GO" id="GO:0005524">
    <property type="term" value="F:ATP binding"/>
    <property type="evidence" value="ECO:0007669"/>
    <property type="project" value="UniProtKB-UniRule"/>
</dbReference>
<organism evidence="11 12">
    <name type="scientific">Nitrococcus mobilis Nb-231</name>
    <dbReference type="NCBI Taxonomy" id="314278"/>
    <lineage>
        <taxon>Bacteria</taxon>
        <taxon>Pseudomonadati</taxon>
        <taxon>Pseudomonadota</taxon>
        <taxon>Gammaproteobacteria</taxon>
        <taxon>Chromatiales</taxon>
        <taxon>Ectothiorhodospiraceae</taxon>
        <taxon>Nitrococcus</taxon>
    </lineage>
</organism>
<dbReference type="SUPFAM" id="SSF143437">
    <property type="entry name" value="THUMP domain-like"/>
    <property type="match status" value="1"/>
</dbReference>
<feature type="binding site" evidence="9">
    <location>
        <begin position="210"/>
        <end position="211"/>
    </location>
    <ligand>
        <name>ATP</name>
        <dbReference type="ChEBI" id="CHEBI:30616"/>
    </ligand>
</feature>
<comment type="catalytic activity">
    <reaction evidence="9">
        <text>[ThiI sulfur-carrier protein]-S-sulfanyl-L-cysteine + a uridine in tRNA + 2 reduced [2Fe-2S]-[ferredoxin] + ATP + H(+) = [ThiI sulfur-carrier protein]-L-cysteine + a 4-thiouridine in tRNA + 2 oxidized [2Fe-2S]-[ferredoxin] + AMP + diphosphate</text>
        <dbReference type="Rhea" id="RHEA:24176"/>
        <dbReference type="Rhea" id="RHEA-COMP:10000"/>
        <dbReference type="Rhea" id="RHEA-COMP:10001"/>
        <dbReference type="Rhea" id="RHEA-COMP:13337"/>
        <dbReference type="Rhea" id="RHEA-COMP:13338"/>
        <dbReference type="Rhea" id="RHEA-COMP:13339"/>
        <dbReference type="Rhea" id="RHEA-COMP:13340"/>
        <dbReference type="ChEBI" id="CHEBI:15378"/>
        <dbReference type="ChEBI" id="CHEBI:29950"/>
        <dbReference type="ChEBI" id="CHEBI:30616"/>
        <dbReference type="ChEBI" id="CHEBI:33019"/>
        <dbReference type="ChEBI" id="CHEBI:33737"/>
        <dbReference type="ChEBI" id="CHEBI:33738"/>
        <dbReference type="ChEBI" id="CHEBI:61963"/>
        <dbReference type="ChEBI" id="CHEBI:65315"/>
        <dbReference type="ChEBI" id="CHEBI:136798"/>
        <dbReference type="ChEBI" id="CHEBI:456215"/>
        <dbReference type="EC" id="2.8.1.4"/>
    </reaction>
</comment>
<accession>A4BQF8</accession>
<evidence type="ECO:0000256" key="6">
    <source>
        <dbReference type="ARBA" id="ARBA00022840"/>
    </source>
</evidence>
<feature type="domain" description="THUMP" evidence="10">
    <location>
        <begin position="77"/>
        <end position="192"/>
    </location>
</feature>
<evidence type="ECO:0000256" key="4">
    <source>
        <dbReference type="ARBA" id="ARBA00022679"/>
    </source>
</evidence>
<dbReference type="InterPro" id="IPR004114">
    <property type="entry name" value="THUMP_dom"/>
</dbReference>
<dbReference type="GO" id="GO:0009228">
    <property type="term" value="P:thiamine biosynthetic process"/>
    <property type="evidence" value="ECO:0007669"/>
    <property type="project" value="UniProtKB-KW"/>
</dbReference>
<evidence type="ECO:0000256" key="2">
    <source>
        <dbReference type="ARBA" id="ARBA00022490"/>
    </source>
</evidence>
<dbReference type="InterPro" id="IPR049961">
    <property type="entry name" value="ThiI_N"/>
</dbReference>
<keyword evidence="4 9" id="KW-0808">Transferase</keyword>
<dbReference type="GO" id="GO:0052837">
    <property type="term" value="P:thiazole biosynthetic process"/>
    <property type="evidence" value="ECO:0007669"/>
    <property type="project" value="TreeGrafter"/>
</dbReference>
<dbReference type="PANTHER" id="PTHR43209:SF1">
    <property type="entry name" value="TRNA SULFURTRANSFERASE"/>
    <property type="match status" value="1"/>
</dbReference>
<dbReference type="Proteomes" id="UP000003374">
    <property type="component" value="Unassembled WGS sequence"/>
</dbReference>
<dbReference type="EC" id="2.8.1.4" evidence="9"/>
<dbReference type="InterPro" id="IPR054173">
    <property type="entry name" value="ThiI_fer"/>
</dbReference>
<dbReference type="UniPathway" id="UPA00060"/>
<dbReference type="InterPro" id="IPR050102">
    <property type="entry name" value="tRNA_sulfurtransferase_ThiI"/>
</dbReference>
<keyword evidence="12" id="KW-1185">Reference proteome</keyword>
<keyword evidence="3 9" id="KW-0820">tRNA-binding</keyword>
<dbReference type="InterPro" id="IPR020536">
    <property type="entry name" value="ThiI_AANH"/>
</dbReference>
<dbReference type="HAMAP" id="MF_00021">
    <property type="entry name" value="ThiI"/>
    <property type="match status" value="1"/>
</dbReference>
<name>A4BQF8_9GAMM</name>
<dbReference type="GO" id="GO:0002937">
    <property type="term" value="P:tRNA 4-thiouridine biosynthesis"/>
    <property type="evidence" value="ECO:0007669"/>
    <property type="project" value="TreeGrafter"/>
</dbReference>